<reference evidence="5" key="1">
    <citation type="submission" date="2025-08" db="UniProtKB">
        <authorList>
            <consortium name="Ensembl"/>
        </authorList>
    </citation>
    <scope>IDENTIFICATION</scope>
</reference>
<dbReference type="GO" id="GO:0002250">
    <property type="term" value="P:adaptive immune response"/>
    <property type="evidence" value="ECO:0007669"/>
    <property type="project" value="UniProtKB-KW"/>
</dbReference>
<accession>A0A8C5M861</accession>
<dbReference type="Ensembl" id="ENSLLET00000010510.1">
    <property type="protein sequence ID" value="ENSLLEP00000010116.1"/>
    <property type="gene ID" value="ENSLLEG00000006454.1"/>
</dbReference>
<keyword evidence="2" id="KW-1064">Adaptive immunity</keyword>
<proteinExistence type="predicted"/>
<dbReference type="InterPro" id="IPR036179">
    <property type="entry name" value="Ig-like_dom_sf"/>
</dbReference>
<dbReference type="PANTHER" id="PTHR23266">
    <property type="entry name" value="IMMUNOGLOBULIN HEAVY CHAIN"/>
    <property type="match status" value="1"/>
</dbReference>
<organism evidence="5 6">
    <name type="scientific">Leptobrachium leishanense</name>
    <name type="common">Leishan spiny toad</name>
    <dbReference type="NCBI Taxonomy" id="445787"/>
    <lineage>
        <taxon>Eukaryota</taxon>
        <taxon>Metazoa</taxon>
        <taxon>Chordata</taxon>
        <taxon>Craniata</taxon>
        <taxon>Vertebrata</taxon>
        <taxon>Euteleostomi</taxon>
        <taxon>Amphibia</taxon>
        <taxon>Batrachia</taxon>
        <taxon>Anura</taxon>
        <taxon>Pelobatoidea</taxon>
        <taxon>Megophryidae</taxon>
        <taxon>Leptobrachium</taxon>
    </lineage>
</organism>
<dbReference type="SUPFAM" id="SSF48726">
    <property type="entry name" value="Immunoglobulin"/>
    <property type="match status" value="1"/>
</dbReference>
<dbReference type="PROSITE" id="PS50835">
    <property type="entry name" value="IG_LIKE"/>
    <property type="match status" value="1"/>
</dbReference>
<evidence type="ECO:0000259" key="4">
    <source>
        <dbReference type="PROSITE" id="PS50835"/>
    </source>
</evidence>
<dbReference type="GeneTree" id="ENSGT01150000286938"/>
<feature type="domain" description="Ig-like" evidence="4">
    <location>
        <begin position="62"/>
        <end position="157"/>
    </location>
</feature>
<dbReference type="Pfam" id="PF07686">
    <property type="entry name" value="V-set"/>
    <property type="match status" value="1"/>
</dbReference>
<dbReference type="AlphaFoldDB" id="A0A8C5M861"/>
<dbReference type="InterPro" id="IPR013783">
    <property type="entry name" value="Ig-like_fold"/>
</dbReference>
<dbReference type="GO" id="GO:0005576">
    <property type="term" value="C:extracellular region"/>
    <property type="evidence" value="ECO:0007669"/>
    <property type="project" value="UniProtKB-ARBA"/>
</dbReference>
<dbReference type="InterPro" id="IPR013106">
    <property type="entry name" value="Ig_V-set"/>
</dbReference>
<sequence>MKFSVTMQIRKIMQIDFSHTYSFLFSFHATHCSLLLPGFIIMEFLLLFVILCHVLLGVNSDPALTQTESQLLIKPNGSFKLTCRGSGYDFGSYGMNWIRQAQGKGLEWLGYIWYDASKTVYEKSVEGRLVITRNNADSVTFMELKNLIPDDTAVYYCARAQWHKSPQLCTISCNWWCAKRVWKASRILVQGKKKKTN</sequence>
<dbReference type="OrthoDB" id="8865476at2759"/>
<dbReference type="InterPro" id="IPR050199">
    <property type="entry name" value="IgHV"/>
</dbReference>
<dbReference type="Proteomes" id="UP000694569">
    <property type="component" value="Unplaced"/>
</dbReference>
<dbReference type="Gene3D" id="2.60.40.10">
    <property type="entry name" value="Immunoglobulins"/>
    <property type="match status" value="1"/>
</dbReference>
<protein>
    <recommendedName>
        <fullName evidence="4">Ig-like domain-containing protein</fullName>
    </recommendedName>
</protein>
<evidence type="ECO:0000256" key="1">
    <source>
        <dbReference type="ARBA" id="ARBA00022859"/>
    </source>
</evidence>
<dbReference type="GO" id="GO:0019814">
    <property type="term" value="C:immunoglobulin complex"/>
    <property type="evidence" value="ECO:0007669"/>
    <property type="project" value="UniProtKB-KW"/>
</dbReference>
<keyword evidence="6" id="KW-1185">Reference proteome</keyword>
<keyword evidence="3" id="KW-1280">Immunoglobulin</keyword>
<dbReference type="InterPro" id="IPR007110">
    <property type="entry name" value="Ig-like_dom"/>
</dbReference>
<name>A0A8C5M861_9ANUR</name>
<dbReference type="SMART" id="SM00406">
    <property type="entry name" value="IGv"/>
    <property type="match status" value="1"/>
</dbReference>
<evidence type="ECO:0000313" key="6">
    <source>
        <dbReference type="Proteomes" id="UP000694569"/>
    </source>
</evidence>
<evidence type="ECO:0000256" key="2">
    <source>
        <dbReference type="ARBA" id="ARBA00023130"/>
    </source>
</evidence>
<evidence type="ECO:0000313" key="5">
    <source>
        <dbReference type="Ensembl" id="ENSLLEP00000010116.1"/>
    </source>
</evidence>
<evidence type="ECO:0000256" key="3">
    <source>
        <dbReference type="ARBA" id="ARBA00043265"/>
    </source>
</evidence>
<reference evidence="5" key="2">
    <citation type="submission" date="2025-09" db="UniProtKB">
        <authorList>
            <consortium name="Ensembl"/>
        </authorList>
    </citation>
    <scope>IDENTIFICATION</scope>
</reference>
<keyword evidence="1" id="KW-0391">Immunity</keyword>